<dbReference type="InterPro" id="IPR058256">
    <property type="entry name" value="WLGC"/>
</dbReference>
<evidence type="ECO:0000259" key="2">
    <source>
        <dbReference type="Pfam" id="PF26605"/>
    </source>
</evidence>
<dbReference type="EMBL" id="BSXW01000076">
    <property type="protein sequence ID" value="GMF11480.1"/>
    <property type="molecule type" value="Genomic_DNA"/>
</dbReference>
<dbReference type="SUPFAM" id="SSF52058">
    <property type="entry name" value="L domain-like"/>
    <property type="match status" value="1"/>
</dbReference>
<comment type="caution">
    <text evidence="3">The sequence shown here is derived from an EMBL/GenBank/DDBJ whole genome shotgun (WGS) entry which is preliminary data.</text>
</comment>
<keyword evidence="4" id="KW-1185">Reference proteome</keyword>
<gene>
    <name evidence="3" type="ORF">Plil01_000217800</name>
</gene>
<dbReference type="Proteomes" id="UP001165083">
    <property type="component" value="Unassembled WGS sequence"/>
</dbReference>
<proteinExistence type="predicted"/>
<evidence type="ECO:0000256" key="1">
    <source>
        <dbReference type="SAM" id="Phobius"/>
    </source>
</evidence>
<dbReference type="AlphaFoldDB" id="A0A9W6TCH0"/>
<evidence type="ECO:0000313" key="4">
    <source>
        <dbReference type="Proteomes" id="UP001165083"/>
    </source>
</evidence>
<evidence type="ECO:0000313" key="3">
    <source>
        <dbReference type="EMBL" id="GMF11480.1"/>
    </source>
</evidence>
<accession>A0A9W6TCH0</accession>
<dbReference type="OrthoDB" id="120183at2759"/>
<sequence>MPRLALIHLGVHENIKKIPRLVGVPHLQSLTLAWMFHLHHLPALDLVPDLTTLVISVLPFLEWVPDMTPLRKLVDFTIMPGVICCNGFINACNLGDFLCQGSPIFGIPPATCLVNDTDWNLPVTPFLGSAETREAFKKFAPGICSRWAPGAIYIDNTPTKEKIEMCAGKPFRECHLPGNVTGICYNLRFQVLSCINDDTRITLRRYQIEKGVGAACDPIEEKWLGCEYIANTLKQTVQNYQHNKRKGLTSTEKTMFTATIRSCGSTSGHGLMETLAREEGTKVTRILPIDHAPKRNKTLVNHGKQNKRFQTGPPYHTLGGIGFAMLLVLMLCCVWTIWLIFVIMAPNEAANWLMDTSAYDNGQFWLIIDSHPGLARAGVVGLVIVDCALSW</sequence>
<keyword evidence="1" id="KW-1133">Transmembrane helix</keyword>
<protein>
    <submittedName>
        <fullName evidence="3">Unnamed protein product</fullName>
    </submittedName>
</protein>
<keyword evidence="1" id="KW-0812">Transmembrane</keyword>
<keyword evidence="1" id="KW-0472">Membrane</keyword>
<organism evidence="3 4">
    <name type="scientific">Phytophthora lilii</name>
    <dbReference type="NCBI Taxonomy" id="2077276"/>
    <lineage>
        <taxon>Eukaryota</taxon>
        <taxon>Sar</taxon>
        <taxon>Stramenopiles</taxon>
        <taxon>Oomycota</taxon>
        <taxon>Peronosporomycetes</taxon>
        <taxon>Peronosporales</taxon>
        <taxon>Peronosporaceae</taxon>
        <taxon>Phytophthora</taxon>
    </lineage>
</organism>
<name>A0A9W6TCH0_9STRA</name>
<feature type="domain" description="WLGC" evidence="2">
    <location>
        <begin position="161"/>
        <end position="227"/>
    </location>
</feature>
<dbReference type="Pfam" id="PF26605">
    <property type="entry name" value="WLGC"/>
    <property type="match status" value="1"/>
</dbReference>
<feature type="transmembrane region" description="Helical" evidence="1">
    <location>
        <begin position="318"/>
        <end position="344"/>
    </location>
</feature>
<reference evidence="3" key="1">
    <citation type="submission" date="2023-04" db="EMBL/GenBank/DDBJ databases">
        <title>Phytophthora lilii NBRC 32176.</title>
        <authorList>
            <person name="Ichikawa N."/>
            <person name="Sato H."/>
            <person name="Tonouchi N."/>
        </authorList>
    </citation>
    <scope>NUCLEOTIDE SEQUENCE</scope>
    <source>
        <strain evidence="3">NBRC 32176</strain>
    </source>
</reference>